<evidence type="ECO:0000256" key="5">
    <source>
        <dbReference type="ARBA" id="ARBA00022679"/>
    </source>
</evidence>
<dbReference type="InterPro" id="IPR036097">
    <property type="entry name" value="HisK_dim/P_sf"/>
</dbReference>
<dbReference type="PROSITE" id="PS50109">
    <property type="entry name" value="HIS_KIN"/>
    <property type="match status" value="1"/>
</dbReference>
<dbReference type="PANTHER" id="PTHR45453:SF1">
    <property type="entry name" value="PHOSPHATE REGULON SENSOR PROTEIN PHOR"/>
    <property type="match status" value="1"/>
</dbReference>
<keyword evidence="6" id="KW-0418">Kinase</keyword>
<protein>
    <recommendedName>
        <fullName evidence="3">histidine kinase</fullName>
        <ecNumber evidence="3">2.7.13.3</ecNumber>
    </recommendedName>
</protein>
<evidence type="ECO:0000256" key="1">
    <source>
        <dbReference type="ARBA" id="ARBA00000085"/>
    </source>
</evidence>
<dbReference type="InterPro" id="IPR004358">
    <property type="entry name" value="Sig_transdc_His_kin-like_C"/>
</dbReference>
<dbReference type="GO" id="GO:0005886">
    <property type="term" value="C:plasma membrane"/>
    <property type="evidence" value="ECO:0007669"/>
    <property type="project" value="TreeGrafter"/>
</dbReference>
<dbReference type="InterPro" id="IPR050351">
    <property type="entry name" value="BphY/WalK/GraS-like"/>
</dbReference>
<keyword evidence="11" id="KW-1185">Reference proteome</keyword>
<keyword evidence="5" id="KW-0808">Transferase</keyword>
<feature type="domain" description="Histidine kinase" evidence="9">
    <location>
        <begin position="122"/>
        <end position="334"/>
    </location>
</feature>
<dbReference type="Pfam" id="PF00512">
    <property type="entry name" value="HisKA"/>
    <property type="match status" value="1"/>
</dbReference>
<evidence type="ECO:0000259" key="9">
    <source>
        <dbReference type="PROSITE" id="PS50109"/>
    </source>
</evidence>
<feature type="transmembrane region" description="Helical" evidence="8">
    <location>
        <begin position="7"/>
        <end position="27"/>
    </location>
</feature>
<dbReference type="InterPro" id="IPR005467">
    <property type="entry name" value="His_kinase_dom"/>
</dbReference>
<dbReference type="Gene3D" id="3.30.565.10">
    <property type="entry name" value="Histidine kinase-like ATPase, C-terminal domain"/>
    <property type="match status" value="1"/>
</dbReference>
<dbReference type="GO" id="GO:0016036">
    <property type="term" value="P:cellular response to phosphate starvation"/>
    <property type="evidence" value="ECO:0007669"/>
    <property type="project" value="TreeGrafter"/>
</dbReference>
<evidence type="ECO:0000256" key="3">
    <source>
        <dbReference type="ARBA" id="ARBA00012438"/>
    </source>
</evidence>
<dbReference type="Proteomes" id="UP000013785">
    <property type="component" value="Unassembled WGS sequence"/>
</dbReference>
<dbReference type="PRINTS" id="PR00344">
    <property type="entry name" value="BCTRLSENSOR"/>
</dbReference>
<dbReference type="SMART" id="SM00387">
    <property type="entry name" value="HATPase_c"/>
    <property type="match status" value="1"/>
</dbReference>
<dbReference type="SMART" id="SM00388">
    <property type="entry name" value="HisKA"/>
    <property type="match status" value="1"/>
</dbReference>
<reference evidence="10 11" key="1">
    <citation type="submission" date="2013-02" db="EMBL/GenBank/DDBJ databases">
        <title>The Genome Sequence of Enterococcus phoeniculicola BAA-412.</title>
        <authorList>
            <consortium name="The Broad Institute Genome Sequencing Platform"/>
            <consortium name="The Broad Institute Genome Sequencing Center for Infectious Disease"/>
            <person name="Earl A.M."/>
            <person name="Gilmore M.S."/>
            <person name="Lebreton F."/>
            <person name="Walker B."/>
            <person name="Young S.K."/>
            <person name="Zeng Q."/>
            <person name="Gargeya S."/>
            <person name="Fitzgerald M."/>
            <person name="Haas B."/>
            <person name="Abouelleil A."/>
            <person name="Alvarado L."/>
            <person name="Arachchi H.M."/>
            <person name="Berlin A.M."/>
            <person name="Chapman S.B."/>
            <person name="Dewar J."/>
            <person name="Goldberg J."/>
            <person name="Griggs A."/>
            <person name="Gujja S."/>
            <person name="Hansen M."/>
            <person name="Howarth C."/>
            <person name="Imamovic A."/>
            <person name="Larimer J."/>
            <person name="McCowan C."/>
            <person name="Murphy C."/>
            <person name="Neiman D."/>
            <person name="Pearson M."/>
            <person name="Priest M."/>
            <person name="Roberts A."/>
            <person name="Saif S."/>
            <person name="Shea T."/>
            <person name="Sisk P."/>
            <person name="Sykes S."/>
            <person name="Wortman J."/>
            <person name="Nusbaum C."/>
            <person name="Birren B."/>
        </authorList>
    </citation>
    <scope>NUCLEOTIDE SEQUENCE [LARGE SCALE GENOMIC DNA]</scope>
    <source>
        <strain evidence="10 11">ATCC BAA-412</strain>
    </source>
</reference>
<dbReference type="OrthoDB" id="9773956at2"/>
<evidence type="ECO:0000313" key="11">
    <source>
        <dbReference type="Proteomes" id="UP000013785"/>
    </source>
</evidence>
<keyword evidence="8" id="KW-0812">Transmembrane</keyword>
<dbReference type="GO" id="GO:0004721">
    <property type="term" value="F:phosphoprotein phosphatase activity"/>
    <property type="evidence" value="ECO:0007669"/>
    <property type="project" value="TreeGrafter"/>
</dbReference>
<feature type="transmembrane region" description="Helical" evidence="8">
    <location>
        <begin position="33"/>
        <end position="52"/>
    </location>
</feature>
<dbReference type="PATRIC" id="fig|1158610.3.peg.309"/>
<comment type="caution">
    <text evidence="10">The sequence shown here is derived from an EMBL/GenBank/DDBJ whole genome shotgun (WGS) entry which is preliminary data.</text>
</comment>
<dbReference type="HOGENOM" id="CLU_000445_89_3_9"/>
<dbReference type="InterPro" id="IPR003594">
    <property type="entry name" value="HATPase_dom"/>
</dbReference>
<dbReference type="eggNOG" id="COG2205">
    <property type="taxonomic scope" value="Bacteria"/>
</dbReference>
<sequence>MKKNGLNIPSYTIIQCLIALAIMGFALTQIKELSAKLVIFGILGLYFLSSLLERRRYEKKLVEVSIYIREIFDGITEHKTFRDTDDLLSKIVEQLQRLEEMMSGTKQKIIADRDNMQALITEIAHQLRTPLVNIKTYLDILELPELTENEEKQALQALDFSQQKLTFLVESFIKISRFENKLIQIKKKETNVKETVVEAMFQVHKQAHEKQIDLSLDAKEAIVLSHDKNWLAEAIYNVLDNSVKYSPEESKIDLALSENDLFVQLFIRDYGIGIEKGEEPKIYQRFYRGKRVTTEEGFGVGLYLTREIINQHGGLIKVKREEPGLSVSIILNKR</sequence>
<evidence type="ECO:0000256" key="7">
    <source>
        <dbReference type="ARBA" id="ARBA00023012"/>
    </source>
</evidence>
<proteinExistence type="predicted"/>
<comment type="catalytic activity">
    <reaction evidence="1">
        <text>ATP + protein L-histidine = ADP + protein N-phospho-L-histidine.</text>
        <dbReference type="EC" id="2.7.13.3"/>
    </reaction>
</comment>
<dbReference type="CDD" id="cd00082">
    <property type="entry name" value="HisKA"/>
    <property type="match status" value="1"/>
</dbReference>
<dbReference type="InterPro" id="IPR003661">
    <property type="entry name" value="HisK_dim/P_dom"/>
</dbReference>
<keyword evidence="7" id="KW-0902">Two-component regulatory system</keyword>
<dbReference type="SUPFAM" id="SSF55874">
    <property type="entry name" value="ATPase domain of HSP90 chaperone/DNA topoisomerase II/histidine kinase"/>
    <property type="match status" value="1"/>
</dbReference>
<dbReference type="Gene3D" id="1.10.287.130">
    <property type="match status" value="1"/>
</dbReference>
<dbReference type="Pfam" id="PF02518">
    <property type="entry name" value="HATPase_c"/>
    <property type="match status" value="1"/>
</dbReference>
<dbReference type="SUPFAM" id="SSF47384">
    <property type="entry name" value="Homodimeric domain of signal transducing histidine kinase"/>
    <property type="match status" value="1"/>
</dbReference>
<evidence type="ECO:0000256" key="2">
    <source>
        <dbReference type="ARBA" id="ARBA00004370"/>
    </source>
</evidence>
<dbReference type="RefSeq" id="WP_010767010.1">
    <property type="nucleotide sequence ID" value="NZ_ASWE01000004.1"/>
</dbReference>
<accession>R3U4B8</accession>
<dbReference type="STRING" id="154621.RV11_GL003279"/>
<evidence type="ECO:0000256" key="4">
    <source>
        <dbReference type="ARBA" id="ARBA00022553"/>
    </source>
</evidence>
<keyword evidence="8" id="KW-0472">Membrane</keyword>
<keyword evidence="8" id="KW-1133">Transmembrane helix</keyword>
<dbReference type="EC" id="2.7.13.3" evidence="3"/>
<dbReference type="InterPro" id="IPR036890">
    <property type="entry name" value="HATPase_C_sf"/>
</dbReference>
<comment type="subcellular location">
    <subcellularLocation>
        <location evidence="2">Membrane</location>
    </subcellularLocation>
</comment>
<keyword evidence="4" id="KW-0597">Phosphoprotein</keyword>
<dbReference type="EMBL" id="AJAT01000007">
    <property type="protein sequence ID" value="EOL48784.1"/>
    <property type="molecule type" value="Genomic_DNA"/>
</dbReference>
<organism evidence="10 11">
    <name type="scientific">Enterococcus phoeniculicola ATCC BAA-412</name>
    <dbReference type="NCBI Taxonomy" id="1158610"/>
    <lineage>
        <taxon>Bacteria</taxon>
        <taxon>Bacillati</taxon>
        <taxon>Bacillota</taxon>
        <taxon>Bacilli</taxon>
        <taxon>Lactobacillales</taxon>
        <taxon>Enterococcaceae</taxon>
        <taxon>Enterococcus</taxon>
    </lineage>
</organism>
<gene>
    <name evidence="10" type="ORF">UC3_00335</name>
</gene>
<evidence type="ECO:0000256" key="6">
    <source>
        <dbReference type="ARBA" id="ARBA00022777"/>
    </source>
</evidence>
<name>R3U4B8_9ENTE</name>
<dbReference type="CDD" id="cd00075">
    <property type="entry name" value="HATPase"/>
    <property type="match status" value="1"/>
</dbReference>
<dbReference type="GO" id="GO:0000155">
    <property type="term" value="F:phosphorelay sensor kinase activity"/>
    <property type="evidence" value="ECO:0007669"/>
    <property type="project" value="InterPro"/>
</dbReference>
<dbReference type="AlphaFoldDB" id="R3U4B8"/>
<evidence type="ECO:0000256" key="8">
    <source>
        <dbReference type="SAM" id="Phobius"/>
    </source>
</evidence>
<dbReference type="PANTHER" id="PTHR45453">
    <property type="entry name" value="PHOSPHATE REGULON SENSOR PROTEIN PHOR"/>
    <property type="match status" value="1"/>
</dbReference>
<evidence type="ECO:0000313" key="10">
    <source>
        <dbReference type="EMBL" id="EOL48784.1"/>
    </source>
</evidence>